<keyword evidence="6" id="KW-1133">Transmembrane helix</keyword>
<keyword evidence="9" id="KW-1185">Reference proteome</keyword>
<proteinExistence type="inferred from homology"/>
<evidence type="ECO:0000256" key="6">
    <source>
        <dbReference type="SAM" id="Phobius"/>
    </source>
</evidence>
<feature type="region of interest" description="Disordered" evidence="5">
    <location>
        <begin position="564"/>
        <end position="618"/>
    </location>
</feature>
<dbReference type="InterPro" id="IPR024478">
    <property type="entry name" value="HlyB_4HB_MCP"/>
</dbReference>
<evidence type="ECO:0000256" key="5">
    <source>
        <dbReference type="SAM" id="MobiDB-lite"/>
    </source>
</evidence>
<dbReference type="eggNOG" id="COG0840">
    <property type="taxonomic scope" value="Bacteria"/>
</dbReference>
<dbReference type="PRINTS" id="PR00260">
    <property type="entry name" value="CHEMTRNSDUCR"/>
</dbReference>
<dbReference type="Gene3D" id="1.10.287.950">
    <property type="entry name" value="Methyl-accepting chemotaxis protein"/>
    <property type="match status" value="1"/>
</dbReference>
<accession>A9C117</accession>
<reference evidence="9" key="2">
    <citation type="submission" date="2007-11" db="EMBL/GenBank/DDBJ databases">
        <title>Complete sequence of Delftia acidovorans DSM 14801 / SPH-1.</title>
        <authorList>
            <person name="Copeland A."/>
            <person name="Lucas S."/>
            <person name="Lapidus A."/>
            <person name="Barry K."/>
            <person name="Glavina del Rio T."/>
            <person name="Dalin E."/>
            <person name="Tice H."/>
            <person name="Pitluck S."/>
            <person name="Lowry S."/>
            <person name="Clum A."/>
            <person name="Schmutz J."/>
            <person name="Larimer F."/>
            <person name="Land M."/>
            <person name="Hauser L."/>
            <person name="Kyrpides N."/>
            <person name="Kim E."/>
            <person name="Schleheck D."/>
            <person name="Richardson P."/>
        </authorList>
    </citation>
    <scope>NUCLEOTIDE SEQUENCE [LARGE SCALE GENOMIC DNA]</scope>
    <source>
        <strain evidence="9">DSM 14801 / SPH-1</strain>
    </source>
</reference>
<dbReference type="Pfam" id="PF12729">
    <property type="entry name" value="4HB_MCP_1"/>
    <property type="match status" value="1"/>
</dbReference>
<evidence type="ECO:0000256" key="2">
    <source>
        <dbReference type="ARBA" id="ARBA00022481"/>
    </source>
</evidence>
<dbReference type="PROSITE" id="PS50111">
    <property type="entry name" value="CHEMOTAXIS_TRANSDUC_2"/>
    <property type="match status" value="1"/>
</dbReference>
<dbReference type="InterPro" id="IPR047347">
    <property type="entry name" value="YvaQ-like_sensor"/>
</dbReference>
<evidence type="ECO:0000313" key="9">
    <source>
        <dbReference type="Proteomes" id="UP000000784"/>
    </source>
</evidence>
<feature type="compositionally biased region" description="Low complexity" evidence="5">
    <location>
        <begin position="590"/>
        <end position="610"/>
    </location>
</feature>
<keyword evidence="2" id="KW-0488">Methylation</keyword>
<comment type="similarity">
    <text evidence="3">Belongs to the methyl-accepting chemotaxis (MCP) protein family.</text>
</comment>
<dbReference type="GO" id="GO:0004888">
    <property type="term" value="F:transmembrane signaling receptor activity"/>
    <property type="evidence" value="ECO:0007669"/>
    <property type="project" value="InterPro"/>
</dbReference>
<name>A9C117_DELAS</name>
<dbReference type="FunFam" id="1.10.287.950:FF:000001">
    <property type="entry name" value="Methyl-accepting chemotaxis sensory transducer"/>
    <property type="match status" value="1"/>
</dbReference>
<dbReference type="PANTHER" id="PTHR43531:SF14">
    <property type="entry name" value="METHYL-ACCEPTING CHEMOTAXIS PROTEIN I-RELATED"/>
    <property type="match status" value="1"/>
</dbReference>
<evidence type="ECO:0000256" key="3">
    <source>
        <dbReference type="ARBA" id="ARBA00029447"/>
    </source>
</evidence>
<protein>
    <submittedName>
        <fullName evidence="8">Methyl-accepting chemotaxis sensory transducer</fullName>
    </submittedName>
</protein>
<keyword evidence="6" id="KW-0812">Transmembrane</keyword>
<dbReference type="AlphaFoldDB" id="A9C117"/>
<dbReference type="GO" id="GO:0006935">
    <property type="term" value="P:chemotaxis"/>
    <property type="evidence" value="ECO:0007669"/>
    <property type="project" value="InterPro"/>
</dbReference>
<feature type="compositionally biased region" description="Low complexity" evidence="5">
    <location>
        <begin position="572"/>
        <end position="584"/>
    </location>
</feature>
<dbReference type="Proteomes" id="UP000000784">
    <property type="component" value="Chromosome"/>
</dbReference>
<gene>
    <name evidence="8" type="ordered locus">Daci_5852</name>
</gene>
<dbReference type="CDD" id="cd11386">
    <property type="entry name" value="MCP_signal"/>
    <property type="match status" value="1"/>
</dbReference>
<dbReference type="STRING" id="398578.Daci_5852"/>
<dbReference type="InterPro" id="IPR051310">
    <property type="entry name" value="MCP_chemotaxis"/>
</dbReference>
<feature type="domain" description="Methyl-accepting transducer" evidence="7">
    <location>
        <begin position="307"/>
        <end position="536"/>
    </location>
</feature>
<reference evidence="8 9" key="1">
    <citation type="journal article" date="2004" name="Appl. Environ. Microbiol.">
        <title>Mineralization of individual congeners of linear alkylbenzenesulfonate by defined pairs of heterotrophic bacteria.</title>
        <authorList>
            <person name="Schleheck D."/>
            <person name="Knepper T.P."/>
            <person name="Fischer K."/>
            <person name="Cook A.M."/>
        </authorList>
    </citation>
    <scope>NUCLEOTIDE SEQUENCE [LARGE SCALE GENOMIC DNA]</scope>
    <source>
        <strain evidence="9">DSM 14801 / SPH-1</strain>
    </source>
</reference>
<dbReference type="Pfam" id="PF00015">
    <property type="entry name" value="MCPsignal"/>
    <property type="match status" value="1"/>
</dbReference>
<keyword evidence="6" id="KW-0472">Membrane</keyword>
<evidence type="ECO:0000256" key="1">
    <source>
        <dbReference type="ARBA" id="ARBA00004370"/>
    </source>
</evidence>
<dbReference type="EMBL" id="CP000884">
    <property type="protein sequence ID" value="ABX38480.1"/>
    <property type="molecule type" value="Genomic_DNA"/>
</dbReference>
<dbReference type="GO" id="GO:0007165">
    <property type="term" value="P:signal transduction"/>
    <property type="evidence" value="ECO:0007669"/>
    <property type="project" value="UniProtKB-KW"/>
</dbReference>
<evidence type="ECO:0000259" key="7">
    <source>
        <dbReference type="PROSITE" id="PS50111"/>
    </source>
</evidence>
<dbReference type="CDD" id="cd19411">
    <property type="entry name" value="MCP2201-like_sensor"/>
    <property type="match status" value="1"/>
</dbReference>
<evidence type="ECO:0000256" key="4">
    <source>
        <dbReference type="PROSITE-ProRule" id="PRU00284"/>
    </source>
</evidence>
<dbReference type="SUPFAM" id="SSF58104">
    <property type="entry name" value="Methyl-accepting chemotaxis protein (MCP) signaling domain"/>
    <property type="match status" value="1"/>
</dbReference>
<sequence>MKFNNSPLGLYQINHLFLIETDTCTTYLESAMNLRTWTVKTKLYAAFTALALLVALVSVSALHALDGSDRNLTQFVDGVNARAHLAEQVRAAVDSRAIAARNLVLVNTPADLDMEKTAVYAAHAAVKSHLDQLKALVAAPGVGEEARALVARIDQIEQRYGPVALDIVSLALRQQRDEAIAKMNSECRPLLAQLIAATDEYSQLTRQHAQVMVEQATQSYVQQRNMQIGVSAVAFVLALLMGRLIARGLTRALGAEPAQLGEVARQIADGNLDPGLVRSEAPAGSVQASLNAMHQSLASVVSDVRNNADSVAVASEQIAKGNADLSRRTEQQASALQETAASMDELSSTVQQNADNARQVNQLARGASQIAAKGGTVVQEVVGAMQDIHASSRQIGDIVGVIDSIAFQTNILALNAAVEAARAGEQGKGFAVVAAEVRTLAQRSAQAAREIKQLITDSATRVSQGAELADQAGATMAEVLQSIQRVTDLMGEISNASDEQSAGVAQVGQAMSQMDQVTQQNAALVEESAAAASSLKSQAQRLVQAVAIFRLGDQDGAAQQPRLQAPLPASVPTRAATASALAPARPAPARPAAGARPASPARLAAAKPSAESQDWTSF</sequence>
<dbReference type="InterPro" id="IPR004089">
    <property type="entry name" value="MCPsignal_dom"/>
</dbReference>
<dbReference type="KEGG" id="dac:Daci_5852"/>
<feature type="transmembrane region" description="Helical" evidence="6">
    <location>
        <begin position="228"/>
        <end position="246"/>
    </location>
</feature>
<dbReference type="HOGENOM" id="CLU_000445_107_16_4"/>
<comment type="subcellular location">
    <subcellularLocation>
        <location evidence="1">Membrane</location>
    </subcellularLocation>
</comment>
<organism evidence="8 9">
    <name type="scientific">Delftia acidovorans (strain DSM 14801 / SPH-1)</name>
    <dbReference type="NCBI Taxonomy" id="398578"/>
    <lineage>
        <taxon>Bacteria</taxon>
        <taxon>Pseudomonadati</taxon>
        <taxon>Pseudomonadota</taxon>
        <taxon>Betaproteobacteria</taxon>
        <taxon>Burkholderiales</taxon>
        <taxon>Comamonadaceae</taxon>
        <taxon>Delftia</taxon>
    </lineage>
</organism>
<dbReference type="SMART" id="SM00283">
    <property type="entry name" value="MA"/>
    <property type="match status" value="1"/>
</dbReference>
<evidence type="ECO:0000313" key="8">
    <source>
        <dbReference type="EMBL" id="ABX38480.1"/>
    </source>
</evidence>
<feature type="transmembrane region" description="Helical" evidence="6">
    <location>
        <begin position="43"/>
        <end position="65"/>
    </location>
</feature>
<dbReference type="PANTHER" id="PTHR43531">
    <property type="entry name" value="PROTEIN ICFG"/>
    <property type="match status" value="1"/>
</dbReference>
<dbReference type="InterPro" id="IPR004090">
    <property type="entry name" value="Chemotax_Me-accpt_rcpt"/>
</dbReference>
<keyword evidence="4" id="KW-0807">Transducer</keyword>
<dbReference type="GO" id="GO:0005886">
    <property type="term" value="C:plasma membrane"/>
    <property type="evidence" value="ECO:0007669"/>
    <property type="project" value="TreeGrafter"/>
</dbReference>